<gene>
    <name evidence="1" type="ordered locus">bpr_II177</name>
</gene>
<geneLocation type="plasmid" evidence="1 2">
    <name>pCY360</name>
</geneLocation>
<evidence type="ECO:0000313" key="2">
    <source>
        <dbReference type="Proteomes" id="UP000001299"/>
    </source>
</evidence>
<dbReference type="Proteomes" id="UP000001299">
    <property type="component" value="Plasmid pCY360"/>
</dbReference>
<dbReference type="KEGG" id="bpb:bpr_II177"/>
<accession>E0S3Y3</accession>
<name>E0S3Y3_BUTPB</name>
<sequence length="115" mass="13705">MKRNPATYMTEDVKNSEVKELKRVLKKYRLSKEDTKEVSGMLEYPYQMLSESNKMNAALEAYLKDMLGDGAIEDFFDRFITRRMSAGKHLKAFIEEDARHYREALEREQRFVRIK</sequence>
<keyword evidence="2" id="KW-1185">Reference proteome</keyword>
<organism evidence="1 2">
    <name type="scientific">Butyrivibrio proteoclasticus (strain ATCC 51982 / DSM 14932 / B316)</name>
    <name type="common">Clostridium proteoclasticum</name>
    <dbReference type="NCBI Taxonomy" id="515622"/>
    <lineage>
        <taxon>Bacteria</taxon>
        <taxon>Bacillati</taxon>
        <taxon>Bacillota</taxon>
        <taxon>Clostridia</taxon>
        <taxon>Lachnospirales</taxon>
        <taxon>Lachnospiraceae</taxon>
        <taxon>Butyrivibrio</taxon>
    </lineage>
</organism>
<dbReference type="AlphaFoldDB" id="E0S3Y3"/>
<dbReference type="HOGENOM" id="CLU_2104474_0_0_9"/>
<reference evidence="1 2" key="1">
    <citation type="journal article" date="2010" name="PLoS ONE">
        <title>The glycobiome of the rumen bacterium Butyrivibrio proteoclasticus B316(T) highlights adaptation to a polysaccharide-rich environment.</title>
        <authorList>
            <person name="Kelly W.J."/>
            <person name="Leahy S.C."/>
            <person name="Altermann E."/>
            <person name="Yeoman C.J."/>
            <person name="Dunne J.C."/>
            <person name="Kong Z."/>
            <person name="Pacheco D.M."/>
            <person name="Li D."/>
            <person name="Noel S.J."/>
            <person name="Moon C.D."/>
            <person name="Cookson A.L."/>
            <person name="Attwood G.T."/>
        </authorList>
    </citation>
    <scope>NUCLEOTIDE SEQUENCE [LARGE SCALE GENOMIC DNA]</scope>
    <source>
        <strain evidence="2">ATCC 51982 / DSM 14932 / B316</strain>
        <plasmid evidence="2">Plasmid pCY360</plasmid>
    </source>
</reference>
<dbReference type="EMBL" id="CP001812">
    <property type="protein sequence ID" value="ADL36115.1"/>
    <property type="molecule type" value="Genomic_DNA"/>
</dbReference>
<protein>
    <submittedName>
        <fullName evidence="1">Uncharacterized protein</fullName>
    </submittedName>
</protein>
<keyword evidence="1" id="KW-0614">Plasmid</keyword>
<proteinExistence type="predicted"/>
<dbReference type="RefSeq" id="WP_013282764.1">
    <property type="nucleotide sequence ID" value="NC_014389.1"/>
</dbReference>
<evidence type="ECO:0000313" key="1">
    <source>
        <dbReference type="EMBL" id="ADL36115.1"/>
    </source>
</evidence>